<comment type="caution">
    <text evidence="4">The sequence shown here is derived from an EMBL/GenBank/DDBJ whole genome shotgun (WGS) entry which is preliminary data.</text>
</comment>
<feature type="domain" description="U-box" evidence="3">
    <location>
        <begin position="24"/>
        <end position="327"/>
    </location>
</feature>
<gene>
    <name evidence="4" type="ORF">L1049_014047</name>
</gene>
<comment type="catalytic activity">
    <reaction evidence="2">
        <text>S-ubiquitinyl-[E2 ubiquitin-conjugating enzyme]-L-cysteine + [acceptor protein]-L-lysine = [E2 ubiquitin-conjugating enzyme]-L-cysteine + N(6)-ubiquitinyl-[acceptor protein]-L-lysine.</text>
        <dbReference type="EC" id="2.3.2.27"/>
    </reaction>
</comment>
<reference evidence="4 5" key="1">
    <citation type="journal article" date="2024" name="Plant J.">
        <title>Genome sequences and population genomics reveal climatic adaptation and genomic divergence between two closely related sweetgum species.</title>
        <authorList>
            <person name="Xu W.Q."/>
            <person name="Ren C.Q."/>
            <person name="Zhang X.Y."/>
            <person name="Comes H.P."/>
            <person name="Liu X.H."/>
            <person name="Li Y.G."/>
            <person name="Kettle C.J."/>
            <person name="Jalonen R."/>
            <person name="Gaisberger H."/>
            <person name="Ma Y.Z."/>
            <person name="Qiu Y.X."/>
        </authorList>
    </citation>
    <scope>NUCLEOTIDE SEQUENCE [LARGE SCALE GENOMIC DNA]</scope>
    <source>
        <strain evidence="4">Hangzhou</strain>
    </source>
</reference>
<dbReference type="PANTHER" id="PTHR22849:SF164">
    <property type="entry name" value="U-BOX DOMAIN-CONTAINING PROTEIN"/>
    <property type="match status" value="1"/>
</dbReference>
<dbReference type="AlphaFoldDB" id="A0AAP0WZ42"/>
<evidence type="ECO:0000259" key="3">
    <source>
        <dbReference type="Pfam" id="PF25598"/>
    </source>
</evidence>
<name>A0AAP0WZ42_LIQFO</name>
<dbReference type="InterPro" id="IPR016024">
    <property type="entry name" value="ARM-type_fold"/>
</dbReference>
<dbReference type="PANTHER" id="PTHR22849">
    <property type="entry name" value="WDSAM1 PROTEIN"/>
    <property type="match status" value="1"/>
</dbReference>
<dbReference type="GO" id="GO:0061630">
    <property type="term" value="F:ubiquitin protein ligase activity"/>
    <property type="evidence" value="ECO:0007669"/>
    <property type="project" value="UniProtKB-UniRule"/>
</dbReference>
<keyword evidence="5" id="KW-1185">Reference proteome</keyword>
<dbReference type="InterPro" id="IPR011989">
    <property type="entry name" value="ARM-like"/>
</dbReference>
<accession>A0AAP0WZ42</accession>
<evidence type="ECO:0000256" key="2">
    <source>
        <dbReference type="RuleBase" id="RU369093"/>
    </source>
</evidence>
<organism evidence="4 5">
    <name type="scientific">Liquidambar formosana</name>
    <name type="common">Formosan gum</name>
    <dbReference type="NCBI Taxonomy" id="63359"/>
    <lineage>
        <taxon>Eukaryota</taxon>
        <taxon>Viridiplantae</taxon>
        <taxon>Streptophyta</taxon>
        <taxon>Embryophyta</taxon>
        <taxon>Tracheophyta</taxon>
        <taxon>Spermatophyta</taxon>
        <taxon>Magnoliopsida</taxon>
        <taxon>eudicotyledons</taxon>
        <taxon>Gunneridae</taxon>
        <taxon>Pentapetalae</taxon>
        <taxon>Saxifragales</taxon>
        <taxon>Altingiaceae</taxon>
        <taxon>Liquidambar</taxon>
    </lineage>
</organism>
<proteinExistence type="predicted"/>
<evidence type="ECO:0000313" key="4">
    <source>
        <dbReference type="EMBL" id="KAK9280358.1"/>
    </source>
</evidence>
<dbReference type="Proteomes" id="UP001415857">
    <property type="component" value="Unassembled WGS sequence"/>
</dbReference>
<comment type="function">
    <text evidence="2">Functions as an E3 ubiquitin ligase.</text>
</comment>
<evidence type="ECO:0000256" key="1">
    <source>
        <dbReference type="ARBA" id="ARBA00022786"/>
    </source>
</evidence>
<dbReference type="Pfam" id="PF25598">
    <property type="entry name" value="ARM_PUB"/>
    <property type="match status" value="1"/>
</dbReference>
<dbReference type="InterPro" id="IPR045185">
    <property type="entry name" value="PUB22/23/24-like"/>
</dbReference>
<dbReference type="GO" id="GO:0016567">
    <property type="term" value="P:protein ubiquitination"/>
    <property type="evidence" value="ECO:0007669"/>
    <property type="project" value="UniProtKB-UniRule"/>
</dbReference>
<keyword evidence="2" id="KW-0808">Transferase</keyword>
<evidence type="ECO:0000313" key="5">
    <source>
        <dbReference type="Proteomes" id="UP001415857"/>
    </source>
</evidence>
<dbReference type="EC" id="2.3.2.27" evidence="2"/>
<protein>
    <recommendedName>
        <fullName evidence="2 3">U-box domain-containing protein</fullName>
        <ecNumber evidence="2">2.3.2.27</ecNumber>
    </recommendedName>
    <alternativeName>
        <fullName evidence="2">RING-type E3 ubiquitin transferase PUB</fullName>
    </alternativeName>
</protein>
<keyword evidence="1 2" id="KW-0833">Ubl conjugation pathway</keyword>
<sequence>MHLRPKLELTTPMPDCTLLILFNELVEELKQPHLQIKSIRKIKALIQENDDHKERMNDAGVASLVVSLIAEIDDPQEISETNDISIFIDEAISVLYLLKLPDERLKTLSEDRNGLFVESLCAIMIKHASYQARIQAALLLKTIFRVVDDIYKSKLKAELFEGITEILKDQNSVRASMAVLSILVQVLPLDRNRIKAIEAGVVSVLVELLVESNESRVCEIMLGVLDQLCRRAEGRVAFLAHPMGIAAVCHKILRVSNTANDKAMNVLLSVFRFCNSGTIAQELMEVGGVTKMCVVVQVERSLKNKEKAREILGLHLKRWSKSPCFPSSFIA</sequence>
<comment type="pathway">
    <text evidence="2">Protein modification; protein ubiquitination.</text>
</comment>
<dbReference type="EMBL" id="JBBPBK010000008">
    <property type="protein sequence ID" value="KAK9280358.1"/>
    <property type="molecule type" value="Genomic_DNA"/>
</dbReference>
<dbReference type="Gene3D" id="1.25.10.10">
    <property type="entry name" value="Leucine-rich Repeat Variant"/>
    <property type="match status" value="1"/>
</dbReference>
<dbReference type="SUPFAM" id="SSF48371">
    <property type="entry name" value="ARM repeat"/>
    <property type="match status" value="1"/>
</dbReference>
<dbReference type="InterPro" id="IPR058678">
    <property type="entry name" value="ARM_PUB"/>
</dbReference>